<comment type="caution">
    <text evidence="2">The sequence shown here is derived from an EMBL/GenBank/DDBJ whole genome shotgun (WGS) entry which is preliminary data.</text>
</comment>
<keyword evidence="3" id="KW-1185">Reference proteome</keyword>
<evidence type="ECO:0000259" key="1">
    <source>
        <dbReference type="Pfam" id="PF04230"/>
    </source>
</evidence>
<dbReference type="RefSeq" id="WP_209739291.1">
    <property type="nucleotide sequence ID" value="NZ_CP072611.1"/>
</dbReference>
<proteinExistence type="predicted"/>
<dbReference type="InterPro" id="IPR007345">
    <property type="entry name" value="Polysacch_pyruvyl_Trfase"/>
</dbReference>
<evidence type="ECO:0000313" key="3">
    <source>
        <dbReference type="Proteomes" id="UP001597371"/>
    </source>
</evidence>
<sequence>MADIVLTTYPAERSRNVGDALITHSMIELVRARVPAFEPVVMFRETPLDELPRETRHRVFAPGFSVANGTYPALFPLFTDLDRMERFWPVGCSFQANLPERASFETPYGKDTLAFLKRMAERFGPFPCRDQLIVDRLERSGVPAFYLGDLALFDEKRIGTALRVPPPVGTLVITLQHHVRYLEQIVDLAKRVRARYPEWRRLVSMHAVPNPMNRVLAARMAELGYELLEVHGEVAKLDLYETVDLHVGYRLHGHLHFLRNRKPSILMVEDARSYGFSRTQGTAFGCVDAWSQESREPDDTAPERALALLDEQMASGFSGYAPLLAFIDRTHAERVSPWFDAVAEVLNG</sequence>
<feature type="domain" description="Polysaccharide pyruvyl transferase" evidence="1">
    <location>
        <begin position="16"/>
        <end position="267"/>
    </location>
</feature>
<dbReference type="Proteomes" id="UP001597371">
    <property type="component" value="Unassembled WGS sequence"/>
</dbReference>
<dbReference type="EMBL" id="JBHUIJ010000013">
    <property type="protein sequence ID" value="MFD2237983.1"/>
    <property type="molecule type" value="Genomic_DNA"/>
</dbReference>
<name>A0ABW5CPL4_9HYPH</name>
<reference evidence="3" key="1">
    <citation type="journal article" date="2019" name="Int. J. Syst. Evol. Microbiol.">
        <title>The Global Catalogue of Microorganisms (GCM) 10K type strain sequencing project: providing services to taxonomists for standard genome sequencing and annotation.</title>
        <authorList>
            <consortium name="The Broad Institute Genomics Platform"/>
            <consortium name="The Broad Institute Genome Sequencing Center for Infectious Disease"/>
            <person name="Wu L."/>
            <person name="Ma J."/>
        </authorList>
    </citation>
    <scope>NUCLEOTIDE SEQUENCE [LARGE SCALE GENOMIC DNA]</scope>
    <source>
        <strain evidence="3">ZS-35-S2</strain>
    </source>
</reference>
<keyword evidence="2" id="KW-0808">Transferase</keyword>
<protein>
    <submittedName>
        <fullName evidence="2">Polysaccharide pyruvyl transferase family protein</fullName>
    </submittedName>
</protein>
<dbReference type="GO" id="GO:0016740">
    <property type="term" value="F:transferase activity"/>
    <property type="evidence" value="ECO:0007669"/>
    <property type="project" value="UniProtKB-KW"/>
</dbReference>
<organism evidence="2 3">
    <name type="scientific">Aureimonas populi</name>
    <dbReference type="NCBI Taxonomy" id="1701758"/>
    <lineage>
        <taxon>Bacteria</taxon>
        <taxon>Pseudomonadati</taxon>
        <taxon>Pseudomonadota</taxon>
        <taxon>Alphaproteobacteria</taxon>
        <taxon>Hyphomicrobiales</taxon>
        <taxon>Aurantimonadaceae</taxon>
        <taxon>Aureimonas</taxon>
    </lineage>
</organism>
<accession>A0ABW5CPL4</accession>
<dbReference type="Pfam" id="PF04230">
    <property type="entry name" value="PS_pyruv_trans"/>
    <property type="match status" value="1"/>
</dbReference>
<evidence type="ECO:0000313" key="2">
    <source>
        <dbReference type="EMBL" id="MFD2237983.1"/>
    </source>
</evidence>
<gene>
    <name evidence="2" type="ORF">ACFSKQ_10995</name>
</gene>